<keyword evidence="4" id="KW-0547">Nucleotide-binding</keyword>
<dbReference type="Proteomes" id="UP000001823">
    <property type="component" value="Chromosome"/>
</dbReference>
<dbReference type="AlphaFoldDB" id="A0A0H2YR25"/>
<evidence type="ECO:0000256" key="8">
    <source>
        <dbReference type="ARBA" id="ARBA00051245"/>
    </source>
</evidence>
<dbReference type="STRING" id="195103.CPF_0919"/>
<accession>A0A0H2YR25</accession>
<dbReference type="InterPro" id="IPR050445">
    <property type="entry name" value="Bact_polysacc_biosynth/exp"/>
</dbReference>
<dbReference type="CDD" id="cd05387">
    <property type="entry name" value="BY-kinase"/>
    <property type="match status" value="1"/>
</dbReference>
<dbReference type="InterPro" id="IPR027417">
    <property type="entry name" value="P-loop_NTPase"/>
</dbReference>
<keyword evidence="3" id="KW-0808">Transferase</keyword>
<keyword evidence="5 10" id="KW-0418">Kinase</keyword>
<keyword evidence="6" id="KW-0067">ATP-binding</keyword>
<dbReference type="InterPro" id="IPR025669">
    <property type="entry name" value="AAA_dom"/>
</dbReference>
<sequence>MLINKETSCSTAESYRKLRTNIKYLFKDKSLKKVLVTSTEKGEGKSTVSSNLACIFAKDSKKTLIIDCDLRSPSIHENFEVSNEIGFSDVIIDITKLEKSIINYCEYLDILPSGKIPKSPSELLGSTNMDILLEKLSESYDLIIIDSTPLLSVTDAQIISTKVDGTLLVIKANKVSKKNVLVSKSILEKLNSKILGAVLNCSYKK</sequence>
<dbReference type="NCBIfam" id="TIGR01007">
    <property type="entry name" value="eps_fam"/>
    <property type="match status" value="1"/>
</dbReference>
<dbReference type="EMBL" id="CP000246">
    <property type="protein sequence ID" value="ABG82853.1"/>
    <property type="molecule type" value="Genomic_DNA"/>
</dbReference>
<comment type="catalytic activity">
    <reaction evidence="8">
        <text>L-tyrosyl-[protein] + ATP = O-phospho-L-tyrosyl-[protein] + ADP + H(+)</text>
        <dbReference type="Rhea" id="RHEA:10596"/>
        <dbReference type="Rhea" id="RHEA-COMP:10136"/>
        <dbReference type="Rhea" id="RHEA-COMP:20101"/>
        <dbReference type="ChEBI" id="CHEBI:15378"/>
        <dbReference type="ChEBI" id="CHEBI:30616"/>
        <dbReference type="ChEBI" id="CHEBI:46858"/>
        <dbReference type="ChEBI" id="CHEBI:61978"/>
        <dbReference type="ChEBI" id="CHEBI:456216"/>
        <dbReference type="EC" id="2.7.10.2"/>
    </reaction>
</comment>
<dbReference type="SUPFAM" id="SSF52540">
    <property type="entry name" value="P-loop containing nucleoside triphosphate hydrolases"/>
    <property type="match status" value="1"/>
</dbReference>
<evidence type="ECO:0000256" key="6">
    <source>
        <dbReference type="ARBA" id="ARBA00022840"/>
    </source>
</evidence>
<evidence type="ECO:0000256" key="1">
    <source>
        <dbReference type="ARBA" id="ARBA00007316"/>
    </source>
</evidence>
<dbReference type="Gene3D" id="3.40.50.300">
    <property type="entry name" value="P-loop containing nucleotide triphosphate hydrolases"/>
    <property type="match status" value="1"/>
</dbReference>
<keyword evidence="11" id="KW-1185">Reference proteome</keyword>
<feature type="domain" description="AAA" evidence="9">
    <location>
        <begin position="36"/>
        <end position="177"/>
    </location>
</feature>
<protein>
    <recommendedName>
        <fullName evidence="2">non-specific protein-tyrosine kinase</fullName>
        <ecNumber evidence="2">2.7.10.2</ecNumber>
    </recommendedName>
</protein>
<evidence type="ECO:0000313" key="10">
    <source>
        <dbReference type="EMBL" id="ABG82853.1"/>
    </source>
</evidence>
<dbReference type="RefSeq" id="WP_011590440.1">
    <property type="nucleotide sequence ID" value="NC_008261.1"/>
</dbReference>
<dbReference type="PANTHER" id="PTHR32309:SF13">
    <property type="entry name" value="FERRIC ENTEROBACTIN TRANSPORT PROTEIN FEPE"/>
    <property type="match status" value="1"/>
</dbReference>
<evidence type="ECO:0000256" key="4">
    <source>
        <dbReference type="ARBA" id="ARBA00022741"/>
    </source>
</evidence>
<dbReference type="EC" id="2.7.10.2" evidence="2"/>
<dbReference type="GO" id="GO:0005524">
    <property type="term" value="F:ATP binding"/>
    <property type="evidence" value="ECO:0007669"/>
    <property type="project" value="UniProtKB-KW"/>
</dbReference>
<evidence type="ECO:0000259" key="9">
    <source>
        <dbReference type="Pfam" id="PF13614"/>
    </source>
</evidence>
<dbReference type="Pfam" id="PF13614">
    <property type="entry name" value="AAA_31"/>
    <property type="match status" value="1"/>
</dbReference>
<evidence type="ECO:0000256" key="2">
    <source>
        <dbReference type="ARBA" id="ARBA00011903"/>
    </source>
</evidence>
<evidence type="ECO:0000313" key="11">
    <source>
        <dbReference type="Proteomes" id="UP000001823"/>
    </source>
</evidence>
<evidence type="ECO:0000256" key="3">
    <source>
        <dbReference type="ARBA" id="ARBA00022679"/>
    </source>
</evidence>
<proteinExistence type="inferred from homology"/>
<reference evidence="10 11" key="1">
    <citation type="journal article" date="2006" name="Genome Res.">
        <title>Skewed genomic variability in strains of the toxigenic bacterial pathogen, Clostridium perfringens.</title>
        <authorList>
            <person name="Myers G.S."/>
            <person name="Rasko D.A."/>
            <person name="Cheung J.K."/>
            <person name="Ravel J."/>
            <person name="Seshadri R."/>
            <person name="Deboy R.T."/>
            <person name="Ren Q."/>
            <person name="Varga J."/>
            <person name="Awad M.M."/>
            <person name="Brinkac L.M."/>
            <person name="Daugherty S.C."/>
            <person name="Haft D.H."/>
            <person name="Dodson R.J."/>
            <person name="Madupu R."/>
            <person name="Nelson W.C."/>
            <person name="Rosovitz M.J."/>
            <person name="Sullivan S.A."/>
            <person name="Khouri H."/>
            <person name="Dimitrov G.I."/>
            <person name="Watkins K.L."/>
            <person name="Mulligan S."/>
            <person name="Benton J."/>
            <person name="Radune D."/>
            <person name="Fisher D.J."/>
            <person name="Atkins H.S."/>
            <person name="Hiscox T."/>
            <person name="Jost B.H."/>
            <person name="Billington S.J."/>
            <person name="Songer J.G."/>
            <person name="McClane B.A."/>
            <person name="Titball R.W."/>
            <person name="Rood J.I."/>
            <person name="Melville S.B."/>
            <person name="Paulsen I.T."/>
        </authorList>
    </citation>
    <scope>NUCLEOTIDE SEQUENCE [LARGE SCALE GENOMIC DNA]</scope>
    <source>
        <strain evidence="11">ATCC 13124 / DSM 756 / JCM 1290 / NCIMB 6125 / NCTC 8237 / S 107 / Type A</strain>
    </source>
</reference>
<organism evidence="10 11">
    <name type="scientific">Clostridium perfringens (strain ATCC 13124 / DSM 756 / JCM 1290 / NCIMB 6125 / NCTC 8237 / Type A)</name>
    <dbReference type="NCBI Taxonomy" id="195103"/>
    <lineage>
        <taxon>Bacteria</taxon>
        <taxon>Bacillati</taxon>
        <taxon>Bacillota</taxon>
        <taxon>Clostridia</taxon>
        <taxon>Eubacteriales</taxon>
        <taxon>Clostridiaceae</taxon>
        <taxon>Clostridium</taxon>
    </lineage>
</organism>
<gene>
    <name evidence="10" type="ordered locus">CPF_0919</name>
</gene>
<dbReference type="PaxDb" id="195103-CPF_0919"/>
<evidence type="ECO:0000256" key="7">
    <source>
        <dbReference type="ARBA" id="ARBA00023137"/>
    </source>
</evidence>
<dbReference type="KEGG" id="cpf:CPF_0919"/>
<dbReference type="HOGENOM" id="CLU_052027_2_1_9"/>
<name>A0A0H2YR25_CLOP1</name>
<dbReference type="InterPro" id="IPR005702">
    <property type="entry name" value="Wzc-like_C"/>
</dbReference>
<dbReference type="GO" id="GO:0005886">
    <property type="term" value="C:plasma membrane"/>
    <property type="evidence" value="ECO:0007669"/>
    <property type="project" value="TreeGrafter"/>
</dbReference>
<dbReference type="eggNOG" id="COG0489">
    <property type="taxonomic scope" value="Bacteria"/>
</dbReference>
<evidence type="ECO:0000256" key="5">
    <source>
        <dbReference type="ARBA" id="ARBA00022777"/>
    </source>
</evidence>
<comment type="similarity">
    <text evidence="1">Belongs to the CpsD/CapB family.</text>
</comment>
<keyword evidence="7" id="KW-0829">Tyrosine-protein kinase</keyword>
<dbReference type="PANTHER" id="PTHR32309">
    <property type="entry name" value="TYROSINE-PROTEIN KINASE"/>
    <property type="match status" value="1"/>
</dbReference>
<dbReference type="GO" id="GO:0004715">
    <property type="term" value="F:non-membrane spanning protein tyrosine kinase activity"/>
    <property type="evidence" value="ECO:0007669"/>
    <property type="project" value="UniProtKB-EC"/>
</dbReference>